<reference evidence="10" key="1">
    <citation type="submission" date="2025-08" db="UniProtKB">
        <authorList>
            <consortium name="Ensembl"/>
        </authorList>
    </citation>
    <scope>IDENTIFICATION</scope>
</reference>
<evidence type="ECO:0000313" key="11">
    <source>
        <dbReference type="Proteomes" id="UP000694557"/>
    </source>
</evidence>
<keyword evidence="5" id="KW-0804">Transcription</keyword>
<evidence type="ECO:0000256" key="8">
    <source>
        <dbReference type="SAM" id="MobiDB-lite"/>
    </source>
</evidence>
<gene>
    <name evidence="10" type="primary">FOXN1</name>
    <name evidence="10" type="synonym">LOC116354764</name>
</gene>
<dbReference type="PROSITE" id="PS50039">
    <property type="entry name" value="FORK_HEAD_3"/>
    <property type="match status" value="1"/>
</dbReference>
<dbReference type="KEGG" id="oki:116354764"/>
<feature type="domain" description="Fork-head" evidence="9">
    <location>
        <begin position="247"/>
        <end position="343"/>
    </location>
</feature>
<evidence type="ECO:0000313" key="10">
    <source>
        <dbReference type="Ensembl" id="ENSOKIP00005028321.1"/>
    </source>
</evidence>
<accession>A0A8C7FHV2</accession>
<sequence>MSTESPSSTCTHSANRSLTTTTAPQISSLRTCEPPGSSLQQMVHSQCDDSSSVSFTTAQHEKESATYRQGNAAAETCRRHSIDGAMVTQSQRSNLGSVTADHFHPYRRQFSNGGVATGWLAPGPPGPPGPPGSHPFISLGEVESPDGFTDTSTSEEQTCWDTYNGGFQASRLMQGSQHSYPEPLAAPKEPSCFLSQGHASYSPLAPLQQFSPDVYSTSGKPQSSQYSLQCLSTPTHQDSSMQSLFPKPIYSYSILIFMALRNSKTGSLPVSEIYRFMTEHFPYFKTAPDGWKNSVRHNLSLNKCFEKVENKIGNSSRKGCLWALNPAKIEKMQEELHKWRRKDPLTVRKSMARPEDLDRLLGERPGNLKSLPFYHQTPLARSTTNYNPTPSSFTSSQPPEPCRPLQRPLYPHIPPSTLTVNQHPPYMSPTTPHPFSFYSPCGQQPPSGIPPNVGTLGSPLAGQTPSNCSATIQAEYKFGPRSVQELQLEGDASNDIDTLNPSLTDLQLHGYLWEELREDSLAPDSLVAISPSSSPSSSQPTHFLLGSSLRSTCPVNQTSELISVGLGKEEEEDEEEMDGGGGGPSDLHINGQYHTAYTGVESLAGYLTSMGNTPIPLL</sequence>
<dbReference type="CDD" id="cd20056">
    <property type="entry name" value="FH_FOXN1"/>
    <property type="match status" value="1"/>
</dbReference>
<feature type="region of interest" description="Disordered" evidence="8">
    <location>
        <begin position="1"/>
        <end position="46"/>
    </location>
</feature>
<dbReference type="PANTHER" id="PTHR46721">
    <property type="entry name" value="FORKHEAD BOX PROTEIN N1"/>
    <property type="match status" value="1"/>
</dbReference>
<dbReference type="GO" id="GO:0000976">
    <property type="term" value="F:transcription cis-regulatory region binding"/>
    <property type="evidence" value="ECO:0007669"/>
    <property type="project" value="TreeGrafter"/>
</dbReference>
<dbReference type="GeneTree" id="ENSGT00940000158029"/>
<protein>
    <submittedName>
        <fullName evidence="10">Forkhead box N1</fullName>
    </submittedName>
</protein>
<dbReference type="AlphaFoldDB" id="A0A8C7FHV2"/>
<dbReference type="Pfam" id="PF00250">
    <property type="entry name" value="Forkhead"/>
    <property type="match status" value="1"/>
</dbReference>
<reference evidence="10" key="2">
    <citation type="submission" date="2025-09" db="UniProtKB">
        <authorList>
            <consortium name="Ensembl"/>
        </authorList>
    </citation>
    <scope>IDENTIFICATION</scope>
</reference>
<dbReference type="InterPro" id="IPR036390">
    <property type="entry name" value="WH_DNA-bd_sf"/>
</dbReference>
<feature type="compositionally biased region" description="Polar residues" evidence="8">
    <location>
        <begin position="37"/>
        <end position="46"/>
    </location>
</feature>
<evidence type="ECO:0000256" key="5">
    <source>
        <dbReference type="ARBA" id="ARBA00023163"/>
    </source>
</evidence>
<keyword evidence="6 7" id="KW-0539">Nucleus</keyword>
<evidence type="ECO:0000256" key="2">
    <source>
        <dbReference type="ARBA" id="ARBA00022473"/>
    </source>
</evidence>
<feature type="DNA-binding region" description="Fork-head" evidence="7">
    <location>
        <begin position="247"/>
        <end position="343"/>
    </location>
</feature>
<dbReference type="FunFam" id="1.10.10.10:FF:000122">
    <property type="entry name" value="Forkhead box protein N1"/>
    <property type="match status" value="1"/>
</dbReference>
<dbReference type="PROSITE" id="PS00658">
    <property type="entry name" value="FORK_HEAD_2"/>
    <property type="match status" value="1"/>
</dbReference>
<evidence type="ECO:0000256" key="3">
    <source>
        <dbReference type="ARBA" id="ARBA00023015"/>
    </source>
</evidence>
<comment type="subcellular location">
    <subcellularLocation>
        <location evidence="1 7">Nucleus</location>
    </subcellularLocation>
</comment>
<keyword evidence="4 7" id="KW-0238">DNA-binding</keyword>
<dbReference type="Proteomes" id="UP000694557">
    <property type="component" value="Unassembled WGS sequence"/>
</dbReference>
<dbReference type="InterPro" id="IPR030456">
    <property type="entry name" value="TF_fork_head_CS_2"/>
</dbReference>
<dbReference type="SUPFAM" id="SSF46785">
    <property type="entry name" value="Winged helix' DNA-binding domain"/>
    <property type="match status" value="1"/>
</dbReference>
<feature type="compositionally biased region" description="Polar residues" evidence="8">
    <location>
        <begin position="1"/>
        <end position="30"/>
    </location>
</feature>
<dbReference type="SMART" id="SM00339">
    <property type="entry name" value="FH"/>
    <property type="match status" value="1"/>
</dbReference>
<dbReference type="PRINTS" id="PR00053">
    <property type="entry name" value="FORKHEAD"/>
</dbReference>
<name>A0A8C7FHV2_ONCKI</name>
<dbReference type="Ensembl" id="ENSOKIT00005029978.1">
    <property type="protein sequence ID" value="ENSOKIP00005028321.1"/>
    <property type="gene ID" value="ENSOKIG00005012276.1"/>
</dbReference>
<feature type="region of interest" description="Disordered" evidence="8">
    <location>
        <begin position="381"/>
        <end position="402"/>
    </location>
</feature>
<evidence type="ECO:0000259" key="9">
    <source>
        <dbReference type="PROSITE" id="PS50039"/>
    </source>
</evidence>
<evidence type="ECO:0000256" key="4">
    <source>
        <dbReference type="ARBA" id="ARBA00023125"/>
    </source>
</evidence>
<dbReference type="InterPro" id="IPR049624">
    <property type="entry name" value="FOXN1_4"/>
</dbReference>
<dbReference type="InterPro" id="IPR047401">
    <property type="entry name" value="FH_FOXN1"/>
</dbReference>
<dbReference type="InterPro" id="IPR001766">
    <property type="entry name" value="Fork_head_dom"/>
</dbReference>
<dbReference type="Gene3D" id="1.10.10.10">
    <property type="entry name" value="Winged helix-like DNA-binding domain superfamily/Winged helix DNA-binding domain"/>
    <property type="match status" value="1"/>
</dbReference>
<evidence type="ECO:0000256" key="1">
    <source>
        <dbReference type="ARBA" id="ARBA00004123"/>
    </source>
</evidence>
<evidence type="ECO:0000256" key="6">
    <source>
        <dbReference type="ARBA" id="ARBA00023242"/>
    </source>
</evidence>
<evidence type="ECO:0000256" key="7">
    <source>
        <dbReference type="PROSITE-ProRule" id="PRU00089"/>
    </source>
</evidence>
<dbReference type="GO" id="GO:0000981">
    <property type="term" value="F:DNA-binding transcription factor activity, RNA polymerase II-specific"/>
    <property type="evidence" value="ECO:0007669"/>
    <property type="project" value="TreeGrafter"/>
</dbReference>
<proteinExistence type="predicted"/>
<dbReference type="InterPro" id="IPR036388">
    <property type="entry name" value="WH-like_DNA-bd_sf"/>
</dbReference>
<feature type="compositionally biased region" description="Low complexity" evidence="8">
    <location>
        <begin position="388"/>
        <end position="397"/>
    </location>
</feature>
<dbReference type="PANTHER" id="PTHR46721:SF3">
    <property type="entry name" value="FORKHEAD BOX N1"/>
    <property type="match status" value="1"/>
</dbReference>
<organism evidence="10 11">
    <name type="scientific">Oncorhynchus kisutch</name>
    <name type="common">Coho salmon</name>
    <name type="synonym">Salmo kisutch</name>
    <dbReference type="NCBI Taxonomy" id="8019"/>
    <lineage>
        <taxon>Eukaryota</taxon>
        <taxon>Metazoa</taxon>
        <taxon>Chordata</taxon>
        <taxon>Craniata</taxon>
        <taxon>Vertebrata</taxon>
        <taxon>Euteleostomi</taxon>
        <taxon>Actinopterygii</taxon>
        <taxon>Neopterygii</taxon>
        <taxon>Teleostei</taxon>
        <taxon>Protacanthopterygii</taxon>
        <taxon>Salmoniformes</taxon>
        <taxon>Salmonidae</taxon>
        <taxon>Salmoninae</taxon>
        <taxon>Oncorhynchus</taxon>
    </lineage>
</organism>
<keyword evidence="11" id="KW-1185">Reference proteome</keyword>
<dbReference type="GO" id="GO:0005634">
    <property type="term" value="C:nucleus"/>
    <property type="evidence" value="ECO:0007669"/>
    <property type="project" value="UniProtKB-SubCell"/>
</dbReference>
<keyword evidence="3" id="KW-0805">Transcription regulation</keyword>
<keyword evidence="2" id="KW-0217">Developmental protein</keyword>